<dbReference type="GO" id="GO:0005829">
    <property type="term" value="C:cytosol"/>
    <property type="evidence" value="ECO:0007669"/>
    <property type="project" value="TreeGrafter"/>
</dbReference>
<evidence type="ECO:0000256" key="2">
    <source>
        <dbReference type="ARBA" id="ARBA00022516"/>
    </source>
</evidence>
<dbReference type="CDD" id="cd09134">
    <property type="entry name" value="PLDc_PSS_G_neg_1"/>
    <property type="match status" value="1"/>
</dbReference>
<dbReference type="GO" id="GO:0032049">
    <property type="term" value="P:cardiolipin biosynthetic process"/>
    <property type="evidence" value="ECO:0007669"/>
    <property type="project" value="InterPro"/>
</dbReference>
<dbReference type="PANTHER" id="PTHR12586">
    <property type="entry name" value="CDP-DIACYLGLYCEROL--SERINE O-PHOSPHATIDYLTRANSFERASE"/>
    <property type="match status" value="1"/>
</dbReference>
<dbReference type="InterPro" id="IPR016270">
    <property type="entry name" value="PGS1"/>
</dbReference>
<evidence type="ECO:0000313" key="9">
    <source>
        <dbReference type="EMBL" id="VFP78812.1"/>
    </source>
</evidence>
<evidence type="ECO:0000256" key="5">
    <source>
        <dbReference type="ARBA" id="ARBA00023098"/>
    </source>
</evidence>
<organism evidence="9 10">
    <name type="scientific">Candidatus Erwinia haradaeae</name>
    <dbReference type="NCBI Taxonomy" id="1922217"/>
    <lineage>
        <taxon>Bacteria</taxon>
        <taxon>Pseudomonadati</taxon>
        <taxon>Pseudomonadota</taxon>
        <taxon>Gammaproteobacteria</taxon>
        <taxon>Enterobacterales</taxon>
        <taxon>Erwiniaceae</taxon>
        <taxon>Erwinia</taxon>
    </lineage>
</organism>
<dbReference type="Gene3D" id="3.30.870.10">
    <property type="entry name" value="Endonuclease Chain A"/>
    <property type="match status" value="2"/>
</dbReference>
<name>A0A451CZK0_9GAMM</name>
<sequence>MVFKLKRNKHQEHFAMLPKISQSVMDFITLFSPVDFRKTLLERIFQATRRVCIVALYLENDEGGQSIFSALYKVKKQKPNLDVSVVVDWHRAQRCRIGSTCSFTNADWYYEIASQNPNISIPIYGIPVNTREALGILHLKGLVIDDTVLYTGANFNNIYLHQNNQYRYDRYHIIGNRLLADTMFNWISVNLLKSKATQRLDQCYRPRSSQIKNATRKLRHDLRRCHYQYLGNIMSNKLSVTPLLGLGRRSLLNKTIYYLIVSVKSHLIICTPYFNLPSILVRNIIYILRHGRKVEIIVGDKTANDFYIPESQPFQIIGILPYLYEINLRRFLSRLQNYIYRGQLTIRIWKDGNNSYHLKGLWVDDTWMMITGNNFNPRAWSLDLENAILIHDPLQQLADQRFRELNIIRQNTKFIYHANDLENIVDYPDKARRLILGVHRMQIDRLLRRIL</sequence>
<feature type="domain" description="PLD phosphodiesterase" evidence="8">
    <location>
        <begin position="133"/>
        <end position="159"/>
    </location>
</feature>
<dbReference type="Pfam" id="PF00614">
    <property type="entry name" value="PLDc"/>
    <property type="match status" value="1"/>
</dbReference>
<dbReference type="AlphaFoldDB" id="A0A451CZK0"/>
<evidence type="ECO:0000256" key="1">
    <source>
        <dbReference type="ARBA" id="ARBA00010682"/>
    </source>
</evidence>
<evidence type="ECO:0000256" key="3">
    <source>
        <dbReference type="ARBA" id="ARBA00022679"/>
    </source>
</evidence>
<proteinExistence type="inferred from homology"/>
<evidence type="ECO:0000256" key="6">
    <source>
        <dbReference type="ARBA" id="ARBA00023209"/>
    </source>
</evidence>
<dbReference type="Proteomes" id="UP000294364">
    <property type="component" value="Chromosome"/>
</dbReference>
<dbReference type="SUPFAM" id="SSF56024">
    <property type="entry name" value="Phospholipase D/nuclease"/>
    <property type="match status" value="2"/>
</dbReference>
<dbReference type="PROSITE" id="PS50035">
    <property type="entry name" value="PLD"/>
    <property type="match status" value="2"/>
</dbReference>
<dbReference type="GO" id="GO:0008444">
    <property type="term" value="F:CDP-diacylglycerol-glycerol-3-phosphate 3-phosphatidyltransferase activity"/>
    <property type="evidence" value="ECO:0007669"/>
    <property type="project" value="InterPro"/>
</dbReference>
<keyword evidence="6" id="KW-0594">Phospholipid biosynthesis</keyword>
<dbReference type="InterPro" id="IPR025202">
    <property type="entry name" value="PLD-like_dom"/>
</dbReference>
<comment type="similarity">
    <text evidence="1">Belongs to the CDP-alcohol phosphatidyltransferase class-II family.</text>
</comment>
<dbReference type="GO" id="GO:0003882">
    <property type="term" value="F:CDP-diacylglycerol-serine O-phosphatidyltransferase activity"/>
    <property type="evidence" value="ECO:0007669"/>
    <property type="project" value="UniProtKB-EC"/>
</dbReference>
<dbReference type="SMART" id="SM00155">
    <property type="entry name" value="PLDc"/>
    <property type="match status" value="2"/>
</dbReference>
<protein>
    <submittedName>
        <fullName evidence="9">CDP-diacylglycerol--serine O-phosphatidyltransferase</fullName>
        <ecNumber evidence="9">2.7.8.8</ecNumber>
    </submittedName>
</protein>
<feature type="domain" description="PLD phosphodiesterase" evidence="8">
    <location>
        <begin position="352"/>
        <end position="379"/>
    </location>
</feature>
<accession>A0A451CZK0</accession>
<reference evidence="9 10" key="1">
    <citation type="submission" date="2019-02" db="EMBL/GenBank/DDBJ databases">
        <authorList>
            <person name="Manzano-Marin A."/>
            <person name="Manzano-Marin A."/>
        </authorList>
    </citation>
    <scope>NUCLEOTIDE SEQUENCE [LARGE SCALE GENOMIC DNA]</scope>
    <source>
        <strain evidence="9 10">ErCicurtihirsuta</strain>
    </source>
</reference>
<keyword evidence="7" id="KW-1208">Phospholipid metabolism</keyword>
<dbReference type="RefSeq" id="WP_157992312.1">
    <property type="nucleotide sequence ID" value="NZ_LR217698.1"/>
</dbReference>
<dbReference type="InterPro" id="IPR001736">
    <property type="entry name" value="PLipase_D/transphosphatidylase"/>
</dbReference>
<evidence type="ECO:0000259" key="8">
    <source>
        <dbReference type="PROSITE" id="PS50035"/>
    </source>
</evidence>
<dbReference type="EC" id="2.7.8.8" evidence="9"/>
<evidence type="ECO:0000256" key="4">
    <source>
        <dbReference type="ARBA" id="ARBA00022737"/>
    </source>
</evidence>
<dbReference type="EMBL" id="LR217698">
    <property type="protein sequence ID" value="VFP78812.1"/>
    <property type="molecule type" value="Genomic_DNA"/>
</dbReference>
<dbReference type="OrthoDB" id="8543662at2"/>
<evidence type="ECO:0000256" key="7">
    <source>
        <dbReference type="ARBA" id="ARBA00023264"/>
    </source>
</evidence>
<dbReference type="PANTHER" id="PTHR12586:SF1">
    <property type="entry name" value="CDP-DIACYLGLYCEROL--GLYCEROL-3-PHOSPHATE 3-PHOSPHATIDYLTRANSFERASE, MITOCHONDRIAL"/>
    <property type="match status" value="1"/>
</dbReference>
<dbReference type="CDD" id="cd09136">
    <property type="entry name" value="PLDc_PSS_G_neg_2"/>
    <property type="match status" value="1"/>
</dbReference>
<keyword evidence="3 9" id="KW-0808">Transferase</keyword>
<dbReference type="NCBIfam" id="NF006946">
    <property type="entry name" value="PRK09428.1"/>
    <property type="match status" value="1"/>
</dbReference>
<dbReference type="Pfam" id="PF13091">
    <property type="entry name" value="PLDc_2"/>
    <property type="match status" value="1"/>
</dbReference>
<dbReference type="PIRSF" id="PIRSF000850">
    <property type="entry name" value="Phospholipase_D_PSS"/>
    <property type="match status" value="1"/>
</dbReference>
<gene>
    <name evidence="9" type="primary">pssA</name>
    <name evidence="9" type="ORF">ERCICURT3053_448</name>
</gene>
<keyword evidence="5" id="KW-0443">Lipid metabolism</keyword>
<keyword evidence="4" id="KW-0677">Repeat</keyword>
<keyword evidence="2" id="KW-0444">Lipid biosynthesis</keyword>
<evidence type="ECO:0000313" key="10">
    <source>
        <dbReference type="Proteomes" id="UP000294364"/>
    </source>
</evidence>